<dbReference type="InterPro" id="IPR005143">
    <property type="entry name" value="TF_LuxR_autoind-bd_dom"/>
</dbReference>
<proteinExistence type="predicted"/>
<dbReference type="PROSITE" id="PS50043">
    <property type="entry name" value="HTH_LUXR_2"/>
    <property type="match status" value="1"/>
</dbReference>
<dbReference type="PRINTS" id="PR00038">
    <property type="entry name" value="HTHLUXR"/>
</dbReference>
<dbReference type="SUPFAM" id="SSF75516">
    <property type="entry name" value="Pheromone-binding domain of LuxR-like quorum-sensing transcription factors"/>
    <property type="match status" value="1"/>
</dbReference>
<dbReference type="SUPFAM" id="SSF46894">
    <property type="entry name" value="C-terminal effector domain of the bipartite response regulators"/>
    <property type="match status" value="1"/>
</dbReference>
<dbReference type="GO" id="GO:0003677">
    <property type="term" value="F:DNA binding"/>
    <property type="evidence" value="ECO:0007669"/>
    <property type="project" value="UniProtKB-KW"/>
</dbReference>
<dbReference type="Proteomes" id="UP000249577">
    <property type="component" value="Unassembled WGS sequence"/>
</dbReference>
<dbReference type="AlphaFoldDB" id="A0A2W5MR13"/>
<dbReference type="Gene3D" id="3.30.450.80">
    <property type="entry name" value="Transcription factor LuxR-like, autoinducer-binding domain"/>
    <property type="match status" value="1"/>
</dbReference>
<dbReference type="PANTHER" id="PTHR44688">
    <property type="entry name" value="DNA-BINDING TRANSCRIPTIONAL ACTIVATOR DEVR_DOSR"/>
    <property type="match status" value="1"/>
</dbReference>
<dbReference type="InterPro" id="IPR016032">
    <property type="entry name" value="Sig_transdc_resp-reg_C-effctor"/>
</dbReference>
<keyword evidence="1" id="KW-0805">Transcription regulation</keyword>
<dbReference type="InterPro" id="IPR000792">
    <property type="entry name" value="Tscrpt_reg_LuxR_C"/>
</dbReference>
<dbReference type="CDD" id="cd06170">
    <property type="entry name" value="LuxR_C_like"/>
    <property type="match status" value="1"/>
</dbReference>
<name>A0A2W5MR13_ANCNO</name>
<dbReference type="PANTHER" id="PTHR44688:SF16">
    <property type="entry name" value="DNA-BINDING TRANSCRIPTIONAL ACTIVATOR DEVR_DOSR"/>
    <property type="match status" value="1"/>
</dbReference>
<dbReference type="EMBL" id="QFPN01000004">
    <property type="protein sequence ID" value="PZQ16070.1"/>
    <property type="molecule type" value="Genomic_DNA"/>
</dbReference>
<evidence type="ECO:0000256" key="3">
    <source>
        <dbReference type="ARBA" id="ARBA00023163"/>
    </source>
</evidence>
<keyword evidence="3" id="KW-0804">Transcription</keyword>
<evidence type="ECO:0000259" key="4">
    <source>
        <dbReference type="PROSITE" id="PS50043"/>
    </source>
</evidence>
<dbReference type="SMART" id="SM00421">
    <property type="entry name" value="HTH_LUXR"/>
    <property type="match status" value="1"/>
</dbReference>
<dbReference type="GO" id="GO:0006355">
    <property type="term" value="P:regulation of DNA-templated transcription"/>
    <property type="evidence" value="ECO:0007669"/>
    <property type="project" value="InterPro"/>
</dbReference>
<evidence type="ECO:0000313" key="6">
    <source>
        <dbReference type="Proteomes" id="UP000249577"/>
    </source>
</evidence>
<evidence type="ECO:0000313" key="5">
    <source>
        <dbReference type="EMBL" id="PZQ16070.1"/>
    </source>
</evidence>
<dbReference type="Gene3D" id="1.10.10.10">
    <property type="entry name" value="Winged helix-like DNA-binding domain superfamily/Winged helix DNA-binding domain"/>
    <property type="match status" value="1"/>
</dbReference>
<dbReference type="InterPro" id="IPR036388">
    <property type="entry name" value="WH-like_DNA-bd_sf"/>
</dbReference>
<gene>
    <name evidence="5" type="ORF">DI565_09760</name>
</gene>
<dbReference type="InterPro" id="IPR036693">
    <property type="entry name" value="TF_LuxR_autoind-bd_dom_sf"/>
</dbReference>
<comment type="caution">
    <text evidence="5">The sequence shown here is derived from an EMBL/GenBank/DDBJ whole genome shotgun (WGS) entry which is preliminary data.</text>
</comment>
<sequence length="251" mass="28041">MGAYSTAAVRDHFSAARARINDFGSALDVLCEITGDLGFTQVLYAYLPSQARLPNGEWQPLKLNVRNFPLDWEDEWTQFMSVDPYYRACFDGIMPLEWAEVQARPSLTPKQKAACAYLNDMGLSRGITVPVHLPFGRFAVVSAIADRSCANWTGVRERAIEPLHWLTHDFTQFVLDRGYEGQIERVGPVRLTPREIECLQWASAGKTSSETAIIIGRSLETVRLHLKNAIRKLDACNRAQAVAAAVQMGLI</sequence>
<protein>
    <recommendedName>
        <fullName evidence="4">HTH luxR-type domain-containing protein</fullName>
    </recommendedName>
</protein>
<evidence type="ECO:0000256" key="2">
    <source>
        <dbReference type="ARBA" id="ARBA00023125"/>
    </source>
</evidence>
<keyword evidence="2" id="KW-0238">DNA-binding</keyword>
<organism evidence="5 6">
    <name type="scientific">Ancylobacter novellus</name>
    <name type="common">Thiobacillus novellus</name>
    <dbReference type="NCBI Taxonomy" id="921"/>
    <lineage>
        <taxon>Bacteria</taxon>
        <taxon>Pseudomonadati</taxon>
        <taxon>Pseudomonadota</taxon>
        <taxon>Alphaproteobacteria</taxon>
        <taxon>Hyphomicrobiales</taxon>
        <taxon>Xanthobacteraceae</taxon>
        <taxon>Ancylobacter</taxon>
    </lineage>
</organism>
<accession>A0A2W5MR13</accession>
<dbReference type="Pfam" id="PF00196">
    <property type="entry name" value="GerE"/>
    <property type="match status" value="1"/>
</dbReference>
<dbReference type="Pfam" id="PF03472">
    <property type="entry name" value="Autoind_bind"/>
    <property type="match status" value="1"/>
</dbReference>
<reference evidence="5 6" key="1">
    <citation type="submission" date="2017-08" db="EMBL/GenBank/DDBJ databases">
        <title>Infants hospitalized years apart are colonized by the same room-sourced microbial strains.</title>
        <authorList>
            <person name="Brooks B."/>
            <person name="Olm M.R."/>
            <person name="Firek B.A."/>
            <person name="Baker R."/>
            <person name="Thomas B.C."/>
            <person name="Morowitz M.J."/>
            <person name="Banfield J.F."/>
        </authorList>
    </citation>
    <scope>NUCLEOTIDE SEQUENCE [LARGE SCALE GENOMIC DNA]</scope>
    <source>
        <strain evidence="5">S2_005_003_R2_43</strain>
    </source>
</reference>
<evidence type="ECO:0000256" key="1">
    <source>
        <dbReference type="ARBA" id="ARBA00023015"/>
    </source>
</evidence>
<feature type="domain" description="HTH luxR-type" evidence="4">
    <location>
        <begin position="184"/>
        <end position="249"/>
    </location>
</feature>